<comment type="caution">
    <text evidence="2">The sequence shown here is derived from an EMBL/GenBank/DDBJ whole genome shotgun (WGS) entry which is preliminary data.</text>
</comment>
<accession>A0A0P6YBY3</accession>
<dbReference type="InterPro" id="IPR019092">
    <property type="entry name" value="SSO2081-like_dom"/>
</dbReference>
<evidence type="ECO:0000313" key="2">
    <source>
        <dbReference type="EMBL" id="KPL82625.1"/>
    </source>
</evidence>
<feature type="domain" description="HTH luxR-type" evidence="1">
    <location>
        <begin position="215"/>
        <end position="283"/>
    </location>
</feature>
<name>A0A0P6YBY3_9CHLR</name>
<protein>
    <recommendedName>
        <fullName evidence="1">HTH luxR-type domain-containing protein</fullName>
    </recommendedName>
</protein>
<dbReference type="EMBL" id="LGKO01000005">
    <property type="protein sequence ID" value="KPL82625.1"/>
    <property type="molecule type" value="Genomic_DNA"/>
</dbReference>
<dbReference type="SUPFAM" id="SSF46894">
    <property type="entry name" value="C-terminal effector domain of the bipartite response regulators"/>
    <property type="match status" value="1"/>
</dbReference>
<dbReference type="Pfam" id="PF09623">
    <property type="entry name" value="Cas_NE0113"/>
    <property type="match status" value="1"/>
</dbReference>
<dbReference type="InterPro" id="IPR000792">
    <property type="entry name" value="Tscrpt_reg_LuxR_C"/>
</dbReference>
<dbReference type="OrthoDB" id="1721221at2"/>
<dbReference type="InterPro" id="IPR016032">
    <property type="entry name" value="Sig_transdc_resp-reg_C-effctor"/>
</dbReference>
<dbReference type="GO" id="GO:0003677">
    <property type="term" value="F:DNA binding"/>
    <property type="evidence" value="ECO:0007669"/>
    <property type="project" value="InterPro"/>
</dbReference>
<gene>
    <name evidence="2" type="ORF">SE15_11020</name>
</gene>
<organism evidence="2 3">
    <name type="scientific">Thermanaerothrix daxensis</name>
    <dbReference type="NCBI Taxonomy" id="869279"/>
    <lineage>
        <taxon>Bacteria</taxon>
        <taxon>Bacillati</taxon>
        <taxon>Chloroflexota</taxon>
        <taxon>Anaerolineae</taxon>
        <taxon>Anaerolineales</taxon>
        <taxon>Anaerolineaceae</taxon>
        <taxon>Thermanaerothrix</taxon>
    </lineage>
</organism>
<keyword evidence="3" id="KW-1185">Reference proteome</keyword>
<evidence type="ECO:0000259" key="1">
    <source>
        <dbReference type="SMART" id="SM00421"/>
    </source>
</evidence>
<reference evidence="2 3" key="1">
    <citation type="submission" date="2015-07" db="EMBL/GenBank/DDBJ databases">
        <title>Whole genome sequence of Thermanaerothrix daxensis DSM 23592.</title>
        <authorList>
            <person name="Hemp J."/>
            <person name="Ward L.M."/>
            <person name="Pace L.A."/>
            <person name="Fischer W.W."/>
        </authorList>
    </citation>
    <scope>NUCLEOTIDE SEQUENCE [LARGE SCALE GENOMIC DNA]</scope>
    <source>
        <strain evidence="2 3">GNS-1</strain>
    </source>
</reference>
<sequence>MNVSEGFAKEFFIAMLGTEPQGVTWLLDWLLAQGFPIKEVLVLHTQGEVVQPGLEKLDAEFLRSYPHLHYRREAVVGDDGPLRDIASEKDAWAFLKAIYRAIRRAQQAGYSIHLSLTGGRKTMAVYAMVAAQLLFGEKDRAWHMISEIQWSGTEKRMHALPSDRFQVVPVPVLRWSDSAIARLLLSEVDDPWEAIRRQQRFTTQEALRRRREFWNYRLTPAQRQVAELLVREGLDNAAIARRLGKSEHTVANQLTQIYRAFEEWQGERGIVGMANRAAFVAEFAPLFEKER</sequence>
<dbReference type="GO" id="GO:0006355">
    <property type="term" value="P:regulation of DNA-templated transcription"/>
    <property type="evidence" value="ECO:0007669"/>
    <property type="project" value="InterPro"/>
</dbReference>
<proteinExistence type="predicted"/>
<evidence type="ECO:0000313" key="3">
    <source>
        <dbReference type="Proteomes" id="UP000050544"/>
    </source>
</evidence>
<dbReference type="SMART" id="SM00421">
    <property type="entry name" value="HTH_LUXR"/>
    <property type="match status" value="1"/>
</dbReference>
<dbReference type="Gene3D" id="1.10.10.10">
    <property type="entry name" value="Winged helix-like DNA-binding domain superfamily/Winged helix DNA-binding domain"/>
    <property type="match status" value="1"/>
</dbReference>
<dbReference type="STRING" id="869279.SE15_11020"/>
<dbReference type="AlphaFoldDB" id="A0A0P6YBY3"/>
<dbReference type="Proteomes" id="UP000050544">
    <property type="component" value="Unassembled WGS sequence"/>
</dbReference>
<dbReference type="InterPro" id="IPR036388">
    <property type="entry name" value="WH-like_DNA-bd_sf"/>
</dbReference>
<dbReference type="RefSeq" id="WP_054522150.1">
    <property type="nucleotide sequence ID" value="NZ_LGKO01000005.1"/>
</dbReference>